<protein>
    <submittedName>
        <fullName evidence="2">Uncharacterized protein</fullName>
    </submittedName>
</protein>
<dbReference type="EMBL" id="CM026422">
    <property type="protein sequence ID" value="KAG0588718.1"/>
    <property type="molecule type" value="Genomic_DNA"/>
</dbReference>
<sequence>MAHGHHDENLEILQNQVQGSFRIEKPGYFRVNDLKYSARLVLSSCVIASLQIGTYFGSLMAGRLALGDEIAEPLVFIFASLILLGAHDGMKGNLVKSARLPGRHAILFLIGSLDLIFTGARAELQSSNAGIQNGSEVHDNAFLKAVAVFILAVVTTIGVAVGGSWMVKLLSPFGKTPTAVPAVQAIQAIPADDQALPVIPVVQGDDMDDVLARAPVATRLNSPLSWL</sequence>
<dbReference type="Proteomes" id="UP000822688">
    <property type="component" value="Chromosome 2"/>
</dbReference>
<keyword evidence="1" id="KW-0812">Transmembrane</keyword>
<dbReference type="EMBL" id="CM026422">
    <property type="protein sequence ID" value="KAG0588716.1"/>
    <property type="molecule type" value="Genomic_DNA"/>
</dbReference>
<keyword evidence="1" id="KW-0472">Membrane</keyword>
<gene>
    <name evidence="2" type="ORF">KC19_2G264000</name>
</gene>
<accession>A0A8T0IZD1</accession>
<name>A0A8T0IZD1_CERPU</name>
<dbReference type="AlphaFoldDB" id="A0A8T0IZD1"/>
<proteinExistence type="predicted"/>
<evidence type="ECO:0000313" key="3">
    <source>
        <dbReference type="Proteomes" id="UP000822688"/>
    </source>
</evidence>
<evidence type="ECO:0000256" key="1">
    <source>
        <dbReference type="SAM" id="Phobius"/>
    </source>
</evidence>
<feature type="transmembrane region" description="Helical" evidence="1">
    <location>
        <begin position="70"/>
        <end position="86"/>
    </location>
</feature>
<keyword evidence="3" id="KW-1185">Reference proteome</keyword>
<comment type="caution">
    <text evidence="2">The sequence shown here is derived from an EMBL/GenBank/DDBJ whole genome shotgun (WGS) entry which is preliminary data.</text>
</comment>
<feature type="transmembrane region" description="Helical" evidence="1">
    <location>
        <begin position="40"/>
        <end position="58"/>
    </location>
</feature>
<evidence type="ECO:0000313" key="2">
    <source>
        <dbReference type="EMBL" id="KAG0588715.1"/>
    </source>
</evidence>
<keyword evidence="1" id="KW-1133">Transmembrane helix</keyword>
<feature type="transmembrane region" description="Helical" evidence="1">
    <location>
        <begin position="106"/>
        <end position="122"/>
    </location>
</feature>
<feature type="transmembrane region" description="Helical" evidence="1">
    <location>
        <begin position="142"/>
        <end position="167"/>
    </location>
</feature>
<reference evidence="2" key="1">
    <citation type="submission" date="2020-06" db="EMBL/GenBank/DDBJ databases">
        <title>WGS assembly of Ceratodon purpureus strain R40.</title>
        <authorList>
            <person name="Carey S.B."/>
            <person name="Jenkins J."/>
            <person name="Shu S."/>
            <person name="Lovell J.T."/>
            <person name="Sreedasyam A."/>
            <person name="Maumus F."/>
            <person name="Tiley G.P."/>
            <person name="Fernandez-Pozo N."/>
            <person name="Barry K."/>
            <person name="Chen C."/>
            <person name="Wang M."/>
            <person name="Lipzen A."/>
            <person name="Daum C."/>
            <person name="Saski C.A."/>
            <person name="Payton A.C."/>
            <person name="Mcbreen J.C."/>
            <person name="Conrad R.E."/>
            <person name="Kollar L.M."/>
            <person name="Olsson S."/>
            <person name="Huttunen S."/>
            <person name="Landis J.B."/>
            <person name="Wickett N.J."/>
            <person name="Johnson M.G."/>
            <person name="Rensing S.A."/>
            <person name="Grimwood J."/>
            <person name="Schmutz J."/>
            <person name="Mcdaniel S.F."/>
        </authorList>
    </citation>
    <scope>NUCLEOTIDE SEQUENCE</scope>
    <source>
        <strain evidence="2">R40</strain>
    </source>
</reference>
<dbReference type="EMBL" id="CM026422">
    <property type="protein sequence ID" value="KAG0588715.1"/>
    <property type="molecule type" value="Genomic_DNA"/>
</dbReference>
<organism evidence="2 3">
    <name type="scientific">Ceratodon purpureus</name>
    <name type="common">Fire moss</name>
    <name type="synonym">Dicranum purpureum</name>
    <dbReference type="NCBI Taxonomy" id="3225"/>
    <lineage>
        <taxon>Eukaryota</taxon>
        <taxon>Viridiplantae</taxon>
        <taxon>Streptophyta</taxon>
        <taxon>Embryophyta</taxon>
        <taxon>Bryophyta</taxon>
        <taxon>Bryophytina</taxon>
        <taxon>Bryopsida</taxon>
        <taxon>Dicranidae</taxon>
        <taxon>Pseudoditrichales</taxon>
        <taxon>Ditrichaceae</taxon>
        <taxon>Ceratodon</taxon>
    </lineage>
</organism>